<dbReference type="OMA" id="WICQHST"/>
<accession>A0A2K6UPF5</accession>
<dbReference type="Ensembl" id="ENSSBOT00000050707.1">
    <property type="protein sequence ID" value="ENSSBOP00000033791.1"/>
    <property type="gene ID" value="ENSSBOG00000033059.1"/>
</dbReference>
<dbReference type="GO" id="GO:0004683">
    <property type="term" value="F:calcium/calmodulin-dependent protein kinase activity"/>
    <property type="evidence" value="ECO:0007669"/>
    <property type="project" value="InterPro"/>
</dbReference>
<dbReference type="PROSITE" id="PS50011">
    <property type="entry name" value="PROTEIN_KINASE_DOM"/>
    <property type="match status" value="1"/>
</dbReference>
<dbReference type="GO" id="GO:0005524">
    <property type="term" value="F:ATP binding"/>
    <property type="evidence" value="ECO:0007669"/>
    <property type="project" value="InterPro"/>
</dbReference>
<evidence type="ECO:0000313" key="7">
    <source>
        <dbReference type="Proteomes" id="UP000233220"/>
    </source>
</evidence>
<keyword evidence="7" id="KW-1185">Reference proteome</keyword>
<dbReference type="SUPFAM" id="SSF54427">
    <property type="entry name" value="NTF2-like"/>
    <property type="match status" value="1"/>
</dbReference>
<dbReference type="Gene3D" id="3.10.450.50">
    <property type="match status" value="1"/>
</dbReference>
<dbReference type="InterPro" id="IPR011009">
    <property type="entry name" value="Kinase-like_dom_sf"/>
</dbReference>
<organism evidence="6 7">
    <name type="scientific">Saimiri boliviensis boliviensis</name>
    <name type="common">Bolivian squirrel monkey</name>
    <dbReference type="NCBI Taxonomy" id="39432"/>
    <lineage>
        <taxon>Eukaryota</taxon>
        <taxon>Metazoa</taxon>
        <taxon>Chordata</taxon>
        <taxon>Craniata</taxon>
        <taxon>Vertebrata</taxon>
        <taxon>Euteleostomi</taxon>
        <taxon>Mammalia</taxon>
        <taxon>Eutheria</taxon>
        <taxon>Euarchontoglires</taxon>
        <taxon>Primates</taxon>
        <taxon>Haplorrhini</taxon>
        <taxon>Platyrrhini</taxon>
        <taxon>Cebidae</taxon>
        <taxon>Saimiriinae</taxon>
        <taxon>Saimiri</taxon>
    </lineage>
</organism>
<dbReference type="Gene3D" id="6.10.140.620">
    <property type="match status" value="1"/>
</dbReference>
<reference evidence="6" key="2">
    <citation type="submission" date="2025-09" db="UniProtKB">
        <authorList>
            <consortium name="Ensembl"/>
        </authorList>
    </citation>
    <scope>IDENTIFICATION</scope>
</reference>
<proteinExistence type="predicted"/>
<evidence type="ECO:0000256" key="3">
    <source>
        <dbReference type="ARBA" id="ARBA00022679"/>
    </source>
</evidence>
<evidence type="ECO:0000259" key="5">
    <source>
        <dbReference type="PROSITE" id="PS50011"/>
    </source>
</evidence>
<dbReference type="SUPFAM" id="SSF56112">
    <property type="entry name" value="Protein kinase-like (PK-like)"/>
    <property type="match status" value="1"/>
</dbReference>
<dbReference type="FunFam" id="3.10.450.50:FF:000009">
    <property type="entry name" value="Calcium/calmodulin-dependent protein kinase type II"/>
    <property type="match status" value="1"/>
</dbReference>
<dbReference type="Pfam" id="PF08332">
    <property type="entry name" value="CaMKII_AD"/>
    <property type="match status" value="1"/>
</dbReference>
<sequence>MWTCGIILHILLVGKREFFYQHRLYQQIKAGAYAFPSPEWNMVTPKAKDLTNKMLTINPARRITASEALQHPWICQHSTVASTMHRQETIDCFKKFNARRKLKGPILTTMGLLKKPDGVKESTESSKTTVEDDDVKARKQAITKLTEQQIETINNRDFEAYRNVCDPGLTAFEPEALGKLVDGMDFHQVYFENAWPQSNKPIHTTILNPHVHLVGDDAACTVYTRLTQYMNGKETCVWHCRDAKWQNVHFRRLGSPTVPANSISTVPLLRSLFSRHLDGDPGPSSPPLHACF</sequence>
<evidence type="ECO:0000256" key="2">
    <source>
        <dbReference type="ARBA" id="ARBA00022553"/>
    </source>
</evidence>
<dbReference type="Gene3D" id="1.10.510.10">
    <property type="entry name" value="Transferase(Phosphotransferase) domain 1"/>
    <property type="match status" value="1"/>
</dbReference>
<protein>
    <recommendedName>
        <fullName evidence="5">Protein kinase domain-containing protein</fullName>
    </recommendedName>
</protein>
<dbReference type="AlphaFoldDB" id="A0A2K6UPF5"/>
<dbReference type="GeneTree" id="ENSGT00940000159769"/>
<dbReference type="STRING" id="39432.ENSSBOP00000033791"/>
<name>A0A2K6UPF5_SAIBB</name>
<dbReference type="GO" id="GO:0005516">
    <property type="term" value="F:calmodulin binding"/>
    <property type="evidence" value="ECO:0007669"/>
    <property type="project" value="InterPro"/>
</dbReference>
<evidence type="ECO:0000256" key="4">
    <source>
        <dbReference type="ARBA" id="ARBA00022777"/>
    </source>
</evidence>
<feature type="domain" description="Protein kinase" evidence="5">
    <location>
        <begin position="1"/>
        <end position="74"/>
    </location>
</feature>
<evidence type="ECO:0000256" key="1">
    <source>
        <dbReference type="ARBA" id="ARBA00022527"/>
    </source>
</evidence>
<keyword evidence="4" id="KW-0418">Kinase</keyword>
<dbReference type="InterPro" id="IPR013543">
    <property type="entry name" value="Ca/CaM-dep_prot_kinase-assoc"/>
</dbReference>
<dbReference type="PANTHER" id="PTHR24347">
    <property type="entry name" value="SERINE/THREONINE-PROTEIN KINASE"/>
    <property type="match status" value="1"/>
</dbReference>
<dbReference type="Proteomes" id="UP000233220">
    <property type="component" value="Unplaced"/>
</dbReference>
<keyword evidence="1" id="KW-0723">Serine/threonine-protein kinase</keyword>
<dbReference type="InterPro" id="IPR000719">
    <property type="entry name" value="Prot_kinase_dom"/>
</dbReference>
<dbReference type="Pfam" id="PF00069">
    <property type="entry name" value="Pkinase"/>
    <property type="match status" value="1"/>
</dbReference>
<evidence type="ECO:0000313" key="6">
    <source>
        <dbReference type="Ensembl" id="ENSSBOP00000033791.1"/>
    </source>
</evidence>
<keyword evidence="3" id="KW-0808">Transferase</keyword>
<dbReference type="InterPro" id="IPR032710">
    <property type="entry name" value="NTF2-like_dom_sf"/>
</dbReference>
<keyword evidence="2" id="KW-0597">Phosphoprotein</keyword>
<reference evidence="6" key="1">
    <citation type="submission" date="2025-08" db="UniProtKB">
        <authorList>
            <consortium name="Ensembl"/>
        </authorList>
    </citation>
    <scope>IDENTIFICATION</scope>
</reference>